<sequence length="97" mass="10045">MSNPSPTPSPGKAGTGSAAGAVGPVGPPSKHQLALMIWIAVFPTLTVLNLTIGPSLKDTNPVLRTFVLATIAVPIVIYGLMPRLHEARGRILGRRAA</sequence>
<keyword evidence="2" id="KW-0472">Membrane</keyword>
<evidence type="ECO:0000256" key="2">
    <source>
        <dbReference type="SAM" id="Phobius"/>
    </source>
</evidence>
<feature type="transmembrane region" description="Helical" evidence="2">
    <location>
        <begin position="62"/>
        <end position="81"/>
    </location>
</feature>
<keyword evidence="4" id="KW-1185">Reference proteome</keyword>
<keyword evidence="2" id="KW-0812">Transmembrane</keyword>
<dbReference type="Proteomes" id="UP000198832">
    <property type="component" value="Unassembled WGS sequence"/>
</dbReference>
<evidence type="ECO:0000256" key="1">
    <source>
        <dbReference type="SAM" id="MobiDB-lite"/>
    </source>
</evidence>
<feature type="region of interest" description="Disordered" evidence="1">
    <location>
        <begin position="1"/>
        <end position="24"/>
    </location>
</feature>
<organism evidence="3 4">
    <name type="scientific">Nocardioides terrae</name>
    <dbReference type="NCBI Taxonomy" id="574651"/>
    <lineage>
        <taxon>Bacteria</taxon>
        <taxon>Bacillati</taxon>
        <taxon>Actinomycetota</taxon>
        <taxon>Actinomycetes</taxon>
        <taxon>Propionibacteriales</taxon>
        <taxon>Nocardioidaceae</taxon>
        <taxon>Nocardioides</taxon>
    </lineage>
</organism>
<proteinExistence type="predicted"/>
<keyword evidence="2" id="KW-1133">Transmembrane helix</keyword>
<evidence type="ECO:0000313" key="3">
    <source>
        <dbReference type="EMBL" id="SFC65233.1"/>
    </source>
</evidence>
<name>A0A1I1L4B1_9ACTN</name>
<dbReference type="RefSeq" id="WP_245750312.1">
    <property type="nucleotide sequence ID" value="NZ_FOLB01000009.1"/>
</dbReference>
<evidence type="ECO:0000313" key="4">
    <source>
        <dbReference type="Proteomes" id="UP000198832"/>
    </source>
</evidence>
<dbReference type="AlphaFoldDB" id="A0A1I1L4B1"/>
<feature type="compositionally biased region" description="Low complexity" evidence="1">
    <location>
        <begin position="10"/>
        <end position="24"/>
    </location>
</feature>
<gene>
    <name evidence="3" type="ORF">SAMN04487968_10947</name>
</gene>
<reference evidence="3 4" key="1">
    <citation type="submission" date="2016-10" db="EMBL/GenBank/DDBJ databases">
        <authorList>
            <person name="de Groot N.N."/>
        </authorList>
    </citation>
    <scope>NUCLEOTIDE SEQUENCE [LARGE SCALE GENOMIC DNA]</scope>
    <source>
        <strain evidence="3 4">CGMCC 1.7056</strain>
    </source>
</reference>
<dbReference type="EMBL" id="FOLB01000009">
    <property type="protein sequence ID" value="SFC65233.1"/>
    <property type="molecule type" value="Genomic_DNA"/>
</dbReference>
<accession>A0A1I1L4B1</accession>
<dbReference type="STRING" id="574651.SAMN04487968_10947"/>
<protein>
    <submittedName>
        <fullName evidence="3">Uncharacterized protein</fullName>
    </submittedName>
</protein>
<feature type="transmembrane region" description="Helical" evidence="2">
    <location>
        <begin position="33"/>
        <end position="56"/>
    </location>
</feature>